<protein>
    <submittedName>
        <fullName evidence="2">Uncharacterized protein</fullName>
    </submittedName>
</protein>
<feature type="region of interest" description="Disordered" evidence="1">
    <location>
        <begin position="139"/>
        <end position="193"/>
    </location>
</feature>
<gene>
    <name evidence="2" type="ORF">FA13DRAFT_498974</name>
</gene>
<accession>A0A4Y7TBA1</accession>
<proteinExistence type="predicted"/>
<dbReference type="AlphaFoldDB" id="A0A4Y7TBA1"/>
<evidence type="ECO:0000313" key="3">
    <source>
        <dbReference type="Proteomes" id="UP000298030"/>
    </source>
</evidence>
<evidence type="ECO:0000313" key="2">
    <source>
        <dbReference type="EMBL" id="TEB30849.1"/>
    </source>
</evidence>
<dbReference type="Proteomes" id="UP000298030">
    <property type="component" value="Unassembled WGS sequence"/>
</dbReference>
<name>A0A4Y7TBA1_COPMI</name>
<dbReference type="EMBL" id="QPFP01000021">
    <property type="protein sequence ID" value="TEB30849.1"/>
    <property type="molecule type" value="Genomic_DNA"/>
</dbReference>
<reference evidence="2 3" key="1">
    <citation type="journal article" date="2019" name="Nat. Ecol. Evol.">
        <title>Megaphylogeny resolves global patterns of mushroom evolution.</title>
        <authorList>
            <person name="Varga T."/>
            <person name="Krizsan K."/>
            <person name="Foldi C."/>
            <person name="Dima B."/>
            <person name="Sanchez-Garcia M."/>
            <person name="Sanchez-Ramirez S."/>
            <person name="Szollosi G.J."/>
            <person name="Szarkandi J.G."/>
            <person name="Papp V."/>
            <person name="Albert L."/>
            <person name="Andreopoulos W."/>
            <person name="Angelini C."/>
            <person name="Antonin V."/>
            <person name="Barry K.W."/>
            <person name="Bougher N.L."/>
            <person name="Buchanan P."/>
            <person name="Buyck B."/>
            <person name="Bense V."/>
            <person name="Catcheside P."/>
            <person name="Chovatia M."/>
            <person name="Cooper J."/>
            <person name="Damon W."/>
            <person name="Desjardin D."/>
            <person name="Finy P."/>
            <person name="Geml J."/>
            <person name="Haridas S."/>
            <person name="Hughes K."/>
            <person name="Justo A."/>
            <person name="Karasinski D."/>
            <person name="Kautmanova I."/>
            <person name="Kiss B."/>
            <person name="Kocsube S."/>
            <person name="Kotiranta H."/>
            <person name="LaButti K.M."/>
            <person name="Lechner B.E."/>
            <person name="Liimatainen K."/>
            <person name="Lipzen A."/>
            <person name="Lukacs Z."/>
            <person name="Mihaltcheva S."/>
            <person name="Morgado L.N."/>
            <person name="Niskanen T."/>
            <person name="Noordeloos M.E."/>
            <person name="Ohm R.A."/>
            <person name="Ortiz-Santana B."/>
            <person name="Ovrebo C."/>
            <person name="Racz N."/>
            <person name="Riley R."/>
            <person name="Savchenko A."/>
            <person name="Shiryaev A."/>
            <person name="Soop K."/>
            <person name="Spirin V."/>
            <person name="Szebenyi C."/>
            <person name="Tomsovsky M."/>
            <person name="Tulloss R.E."/>
            <person name="Uehling J."/>
            <person name="Grigoriev I.V."/>
            <person name="Vagvolgyi C."/>
            <person name="Papp T."/>
            <person name="Martin F.M."/>
            <person name="Miettinen O."/>
            <person name="Hibbett D.S."/>
            <person name="Nagy L.G."/>
        </authorList>
    </citation>
    <scope>NUCLEOTIDE SEQUENCE [LARGE SCALE GENOMIC DNA]</scope>
    <source>
        <strain evidence="2 3">FP101781</strain>
    </source>
</reference>
<keyword evidence="3" id="KW-1185">Reference proteome</keyword>
<sequence>MSDVESEAGHWVLQVHRQRVFGRPEGDSYVDAACVDASKGRRTVGTGRRWGLAGALGYTRRSARSSLGCLAKALSSMRTVIQLFRYSVFEAGLEHARCRSPLQRRDDETILIPDDPTDNPLDRTNGCCFVARLSDVGIGSPPSLSSPPPIPSSPRKVCTKERSTDESDAFPEPGAAQASRASVKTEGGQDPAI</sequence>
<organism evidence="2 3">
    <name type="scientific">Coprinellus micaceus</name>
    <name type="common">Glistening ink-cap mushroom</name>
    <name type="synonym">Coprinus micaceus</name>
    <dbReference type="NCBI Taxonomy" id="71717"/>
    <lineage>
        <taxon>Eukaryota</taxon>
        <taxon>Fungi</taxon>
        <taxon>Dikarya</taxon>
        <taxon>Basidiomycota</taxon>
        <taxon>Agaricomycotina</taxon>
        <taxon>Agaricomycetes</taxon>
        <taxon>Agaricomycetidae</taxon>
        <taxon>Agaricales</taxon>
        <taxon>Agaricineae</taxon>
        <taxon>Psathyrellaceae</taxon>
        <taxon>Coprinellus</taxon>
    </lineage>
</organism>
<comment type="caution">
    <text evidence="2">The sequence shown here is derived from an EMBL/GenBank/DDBJ whole genome shotgun (WGS) entry which is preliminary data.</text>
</comment>
<evidence type="ECO:0000256" key="1">
    <source>
        <dbReference type="SAM" id="MobiDB-lite"/>
    </source>
</evidence>